<dbReference type="SMART" id="SM00034">
    <property type="entry name" value="CLECT"/>
    <property type="match status" value="1"/>
</dbReference>
<dbReference type="AlphaFoldDB" id="A0AAV4C0S5"/>
<dbReference type="InterPro" id="IPR016186">
    <property type="entry name" value="C-type_lectin-like/link_sf"/>
</dbReference>
<protein>
    <submittedName>
        <fullName evidence="3">Collectin-11</fullName>
    </submittedName>
</protein>
<dbReference type="SUPFAM" id="SSF56436">
    <property type="entry name" value="C-type lectin-like"/>
    <property type="match status" value="1"/>
</dbReference>
<evidence type="ECO:0000259" key="2">
    <source>
        <dbReference type="PROSITE" id="PS50041"/>
    </source>
</evidence>
<feature type="domain" description="C-type lectin" evidence="2">
    <location>
        <begin position="41"/>
        <end position="163"/>
    </location>
</feature>
<gene>
    <name evidence="3" type="ORF">PoB_005548100</name>
</gene>
<feature type="signal peptide" evidence="1">
    <location>
        <begin position="1"/>
        <end position="19"/>
    </location>
</feature>
<evidence type="ECO:0000313" key="3">
    <source>
        <dbReference type="EMBL" id="GFO28976.1"/>
    </source>
</evidence>
<dbReference type="Pfam" id="PF00059">
    <property type="entry name" value="Lectin_C"/>
    <property type="match status" value="1"/>
</dbReference>
<dbReference type="Gene3D" id="3.10.100.10">
    <property type="entry name" value="Mannose-Binding Protein A, subunit A"/>
    <property type="match status" value="1"/>
</dbReference>
<accession>A0AAV4C0S5</accession>
<dbReference type="CDD" id="cd00037">
    <property type="entry name" value="CLECT"/>
    <property type="match status" value="1"/>
</dbReference>
<proteinExistence type="predicted"/>
<dbReference type="InterPro" id="IPR001304">
    <property type="entry name" value="C-type_lectin-like"/>
</dbReference>
<dbReference type="PANTHER" id="PTHR22801">
    <property type="entry name" value="LITHOSTATHINE"/>
    <property type="match status" value="1"/>
</dbReference>
<keyword evidence="1" id="KW-0732">Signal</keyword>
<sequence>MLAIAILATVLICAFPSRAETVEDVCPEDLINSTSSHFKVLNGTCYQFVKDGKKQYWEAQDKCKSNGGRLAMPKTEEVNQFLVDSLLEFDIEDEVFIGLDDIRREGRFRWVDRTYLNDGNRFYHNFAGGAGVNRRTRAGRDNYNDCVVLKPVKNEWYDLDCRRDSFRLLFSWEKNRLYICEYTKDDSD</sequence>
<dbReference type="PANTHER" id="PTHR22801:SF63">
    <property type="entry name" value="C-TYPE LECTIN DOMAIN-CONTAINING PROTEIN"/>
    <property type="match status" value="1"/>
</dbReference>
<comment type="caution">
    <text evidence="3">The sequence shown here is derived from an EMBL/GenBank/DDBJ whole genome shotgun (WGS) entry which is preliminary data.</text>
</comment>
<reference evidence="3 4" key="1">
    <citation type="journal article" date="2021" name="Elife">
        <title>Chloroplast acquisition without the gene transfer in kleptoplastic sea slugs, Plakobranchus ocellatus.</title>
        <authorList>
            <person name="Maeda T."/>
            <person name="Takahashi S."/>
            <person name="Yoshida T."/>
            <person name="Shimamura S."/>
            <person name="Takaki Y."/>
            <person name="Nagai Y."/>
            <person name="Toyoda A."/>
            <person name="Suzuki Y."/>
            <person name="Arimoto A."/>
            <person name="Ishii H."/>
            <person name="Satoh N."/>
            <person name="Nishiyama T."/>
            <person name="Hasebe M."/>
            <person name="Maruyama T."/>
            <person name="Minagawa J."/>
            <person name="Obokata J."/>
            <person name="Shigenobu S."/>
        </authorList>
    </citation>
    <scope>NUCLEOTIDE SEQUENCE [LARGE SCALE GENOMIC DNA]</scope>
</reference>
<dbReference type="InterPro" id="IPR016187">
    <property type="entry name" value="CTDL_fold"/>
</dbReference>
<dbReference type="InterPro" id="IPR050801">
    <property type="entry name" value="Ca-Dep_Lectins_ImmuneDev"/>
</dbReference>
<dbReference type="EMBL" id="BLXT01006100">
    <property type="protein sequence ID" value="GFO28976.1"/>
    <property type="molecule type" value="Genomic_DNA"/>
</dbReference>
<dbReference type="PROSITE" id="PS50041">
    <property type="entry name" value="C_TYPE_LECTIN_2"/>
    <property type="match status" value="1"/>
</dbReference>
<feature type="chain" id="PRO_5043864834" evidence="1">
    <location>
        <begin position="20"/>
        <end position="188"/>
    </location>
</feature>
<evidence type="ECO:0000313" key="4">
    <source>
        <dbReference type="Proteomes" id="UP000735302"/>
    </source>
</evidence>
<evidence type="ECO:0000256" key="1">
    <source>
        <dbReference type="SAM" id="SignalP"/>
    </source>
</evidence>
<keyword evidence="4" id="KW-1185">Reference proteome</keyword>
<dbReference type="Proteomes" id="UP000735302">
    <property type="component" value="Unassembled WGS sequence"/>
</dbReference>
<organism evidence="3 4">
    <name type="scientific">Plakobranchus ocellatus</name>
    <dbReference type="NCBI Taxonomy" id="259542"/>
    <lineage>
        <taxon>Eukaryota</taxon>
        <taxon>Metazoa</taxon>
        <taxon>Spiralia</taxon>
        <taxon>Lophotrochozoa</taxon>
        <taxon>Mollusca</taxon>
        <taxon>Gastropoda</taxon>
        <taxon>Heterobranchia</taxon>
        <taxon>Euthyneura</taxon>
        <taxon>Panpulmonata</taxon>
        <taxon>Sacoglossa</taxon>
        <taxon>Placobranchoidea</taxon>
        <taxon>Plakobranchidae</taxon>
        <taxon>Plakobranchus</taxon>
    </lineage>
</organism>
<name>A0AAV4C0S5_9GAST</name>